<keyword evidence="1" id="KW-0808">Transferase</keyword>
<dbReference type="Gene3D" id="3.90.550.10">
    <property type="entry name" value="Spore Coat Polysaccharide Biosynthesis Protein SpsA, Chain A"/>
    <property type="match status" value="1"/>
</dbReference>
<dbReference type="GO" id="GO:0016740">
    <property type="term" value="F:transferase activity"/>
    <property type="evidence" value="ECO:0007669"/>
    <property type="project" value="UniProtKB-KW"/>
</dbReference>
<gene>
    <name evidence="1" type="ORF">NCTC10738_01610</name>
</gene>
<organism evidence="1 2">
    <name type="scientific">Shewanella algae</name>
    <dbReference type="NCBI Taxonomy" id="38313"/>
    <lineage>
        <taxon>Bacteria</taxon>
        <taxon>Pseudomonadati</taxon>
        <taxon>Pseudomonadota</taxon>
        <taxon>Gammaproteobacteria</taxon>
        <taxon>Alteromonadales</taxon>
        <taxon>Shewanellaceae</taxon>
        <taxon>Shewanella</taxon>
    </lineage>
</organism>
<dbReference type="AlphaFoldDB" id="A0A379ZH00"/>
<evidence type="ECO:0000313" key="2">
    <source>
        <dbReference type="Proteomes" id="UP000254069"/>
    </source>
</evidence>
<dbReference type="InterPro" id="IPR011009">
    <property type="entry name" value="Kinase-like_dom_sf"/>
</dbReference>
<dbReference type="SUPFAM" id="SSF56112">
    <property type="entry name" value="Protein kinase-like (PK-like)"/>
    <property type="match status" value="1"/>
</dbReference>
<dbReference type="SUPFAM" id="SSF53448">
    <property type="entry name" value="Nucleotide-diphospho-sugar transferases"/>
    <property type="match status" value="1"/>
</dbReference>
<protein>
    <submittedName>
        <fullName evidence="1">Phosphotransferase enzyme family</fullName>
    </submittedName>
</protein>
<keyword evidence="2" id="KW-1185">Reference proteome</keyword>
<reference evidence="1 2" key="1">
    <citation type="submission" date="2018-06" db="EMBL/GenBank/DDBJ databases">
        <authorList>
            <consortium name="Pathogen Informatics"/>
            <person name="Doyle S."/>
        </authorList>
    </citation>
    <scope>NUCLEOTIDE SEQUENCE [LARGE SCALE GENOMIC DNA]</scope>
    <source>
        <strain evidence="1 2">NCTC10738</strain>
    </source>
</reference>
<proteinExistence type="predicted"/>
<accession>A0A379ZH00</accession>
<dbReference type="Proteomes" id="UP000254069">
    <property type="component" value="Unassembled WGS sequence"/>
</dbReference>
<evidence type="ECO:0000313" key="1">
    <source>
        <dbReference type="EMBL" id="SUI61929.1"/>
    </source>
</evidence>
<name>A0A379ZH00_9GAMM</name>
<dbReference type="InterPro" id="IPR029044">
    <property type="entry name" value="Nucleotide-diphossugar_trans"/>
</dbReference>
<dbReference type="EMBL" id="UGYO01000001">
    <property type="protein sequence ID" value="SUI61929.1"/>
    <property type="molecule type" value="Genomic_DNA"/>
</dbReference>
<sequence>MYLITSAALVASELQSEFGPLPPCFLPVGNKRLFHHQLALLPEGARVVMTLPEGFIPGPYDTQALAEKQVELLYLPTHLSLGESIVYALNLLEFATTEPLYVLHGDTLFDALPQTPDLLGLSQVEDNYDWAEFNPDTGMLNKHHSDQPPSSELIANGFFSFSAPRALIRHITQCKWDFIAGLNGYIAEKGLTPERFEHWYDFGHSHTYYQSKSRMTTQRAFNEMSIQGQVVSKYSHKKRKLAAEANWYTELPGPLRSYIPQLLGTQETTEFFGYSIEYLHLTALNELYVFSQLPAFAWRKILRACSQFIKDAANQKAQPKPTLDGLFMAKTRSRLKEFAKQTPLDLHQPIVFNGQLRPSIYQLAEATQAQLPGDSGQLNVLHGDFCFSNILYDFRTCNIKVIDPRGIDGDEQQTIYGNSLYDIAKLAHSVMGLYDSIIASYFRAQLDGQALNFDIAVTERREQIMADFTQLMASEFGVSESQLYAMQIQLFLSMLPLHNDRPDRQLGFIGNAYRLYDRLQSCTGAQL</sequence>